<feature type="transmembrane region" description="Helical" evidence="2">
    <location>
        <begin position="52"/>
        <end position="70"/>
    </location>
</feature>
<organism evidence="3 4">
    <name type="scientific">Xylaria bambusicola</name>
    <dbReference type="NCBI Taxonomy" id="326684"/>
    <lineage>
        <taxon>Eukaryota</taxon>
        <taxon>Fungi</taxon>
        <taxon>Dikarya</taxon>
        <taxon>Ascomycota</taxon>
        <taxon>Pezizomycotina</taxon>
        <taxon>Sordariomycetes</taxon>
        <taxon>Xylariomycetidae</taxon>
        <taxon>Xylariales</taxon>
        <taxon>Xylariaceae</taxon>
        <taxon>Xylaria</taxon>
    </lineage>
</organism>
<gene>
    <name evidence="3" type="ORF">RRF57_000754</name>
</gene>
<evidence type="ECO:0000313" key="3">
    <source>
        <dbReference type="EMBL" id="KAK5625038.1"/>
    </source>
</evidence>
<accession>A0AAN7UBA1</accession>
<dbReference type="EMBL" id="JAWHQM010000002">
    <property type="protein sequence ID" value="KAK5625038.1"/>
    <property type="molecule type" value="Genomic_DNA"/>
</dbReference>
<dbReference type="PANTHER" id="PTHR33604:SF3">
    <property type="entry name" value="OSJNBA0004B13.7 PROTEIN"/>
    <property type="match status" value="1"/>
</dbReference>
<dbReference type="PANTHER" id="PTHR33604">
    <property type="entry name" value="OSJNBA0004B13.7 PROTEIN"/>
    <property type="match status" value="1"/>
</dbReference>
<comment type="caution">
    <text evidence="3">The sequence shown here is derived from an EMBL/GenBank/DDBJ whole genome shotgun (WGS) entry which is preliminary data.</text>
</comment>
<keyword evidence="2" id="KW-1133">Transmembrane helix</keyword>
<protein>
    <recommendedName>
        <fullName evidence="5">Glycosyltransferase 2</fullName>
    </recommendedName>
</protein>
<feature type="region of interest" description="Disordered" evidence="1">
    <location>
        <begin position="26"/>
        <end position="45"/>
    </location>
</feature>
<keyword evidence="2" id="KW-0472">Membrane</keyword>
<proteinExistence type="predicted"/>
<sequence length="712" mass="80664">MRGWRKMRSFFMSDEELGKKDDDHKLVSGARQRHSPSWQPARGPPRRSIKRICLVFFLAVVVYLFVHNIPKLGPDNRMRRPEYAHFPGRPASSLGHPSIDNAMHPPDPDAQAQTRMLAPDTTERNFNGPFKFLNLAMSLQAISNLRGSQPENKNVLFAAASLKSAATLLPMACQMALGTKNYVHFALLGRTSINMKQLWDINGIDKSCIIIFHGMTSQNTNYLADYMKDARPNYAEISTDGRLEKSVFRGFHHIHNYMHPQVIIIDGTNNEETFFPRGLKQHLKVSKTSLIELPRFAPKSLDWITRLDSAALRTHRWPTNQVTVWNNIKVDILIQATPKSSGSLIRLLRSLSAADYTSSAIPHITIELPYQIDASIKGFLNSFAWPPSYVPNPTNERHISLRHRLSPRKSTEKETSTRFLESFWPAQPQLSHVLVLSPHTEVTPQYFNYLKYLLLEYRYSDMSRFHNWGQHLFGISLEQPSTTLDDENLFDPPLFQHPEEISAEGTPNPFLWQTPASSAVLIFGEKWMELHDFVSRTAQVKEDSDVVPTLLSEKLVSKQHPSWLEYALMLARVRGYWSLYPGKEVAEHVAVVHGELYDIPEEYAGSKSSISDDASNVAVGNIRQKVRWAPELQLSSLSVLDALPNDGNLWPLTALPIADWQGTEVSPQDFRTSAYEYELLFKGSVGGCDVETGKGQKGYEPASTQDLFCNLP</sequence>
<feature type="region of interest" description="Disordered" evidence="1">
    <location>
        <begin position="86"/>
        <end position="112"/>
    </location>
</feature>
<reference evidence="3 4" key="1">
    <citation type="submission" date="2023-10" db="EMBL/GenBank/DDBJ databases">
        <title>Draft genome sequence of Xylaria bambusicola isolate GMP-LS, the root and basal stem rot pathogen of sugarcane in Indonesia.</title>
        <authorList>
            <person name="Selvaraj P."/>
            <person name="Muralishankar V."/>
            <person name="Muruganantham S."/>
            <person name="Sp S."/>
            <person name="Haryani S."/>
            <person name="Lau K.J.X."/>
            <person name="Naqvi N.I."/>
        </authorList>
    </citation>
    <scope>NUCLEOTIDE SEQUENCE [LARGE SCALE GENOMIC DNA]</scope>
    <source>
        <strain evidence="3">GMP-LS</strain>
    </source>
</reference>
<dbReference type="Proteomes" id="UP001305414">
    <property type="component" value="Unassembled WGS sequence"/>
</dbReference>
<evidence type="ECO:0000313" key="4">
    <source>
        <dbReference type="Proteomes" id="UP001305414"/>
    </source>
</evidence>
<dbReference type="AlphaFoldDB" id="A0AAN7UBA1"/>
<name>A0AAN7UBA1_9PEZI</name>
<keyword evidence="4" id="KW-1185">Reference proteome</keyword>
<evidence type="ECO:0000256" key="1">
    <source>
        <dbReference type="SAM" id="MobiDB-lite"/>
    </source>
</evidence>
<evidence type="ECO:0008006" key="5">
    <source>
        <dbReference type="Google" id="ProtNLM"/>
    </source>
</evidence>
<keyword evidence="2" id="KW-0812">Transmembrane</keyword>
<evidence type="ECO:0000256" key="2">
    <source>
        <dbReference type="SAM" id="Phobius"/>
    </source>
</evidence>